<dbReference type="InterPro" id="IPR037150">
    <property type="entry name" value="H-NS_C_dom_sf"/>
</dbReference>
<sequence length="125" mass="14076">MSIDLTDLSAKQLIILIKAAQKQHSLVTKRASIDKVRTALTKKAAKVEGYTIEELFAKVPSGRSRKVSATKMLQKAQRKAGKISAKYRNPSNKDEVWAGRGKRPRWLTELVASGKKIEDFLIKRR</sequence>
<dbReference type="PANTHER" id="PTHR38097">
    <property type="match status" value="1"/>
</dbReference>
<dbReference type="GO" id="GO:0009295">
    <property type="term" value="C:nucleoid"/>
    <property type="evidence" value="ECO:0007669"/>
    <property type="project" value="UniProtKB-SubCell"/>
</dbReference>
<dbReference type="RefSeq" id="WP_154415557.1">
    <property type="nucleotide sequence ID" value="NZ_CP136975.1"/>
</dbReference>
<organism evidence="6 7">
    <name type="scientific">Xylella fastidiosa subsp. multiplex</name>
    <dbReference type="NCBI Taxonomy" id="644357"/>
    <lineage>
        <taxon>Bacteria</taxon>
        <taxon>Pseudomonadati</taxon>
        <taxon>Pseudomonadota</taxon>
        <taxon>Gammaproteobacteria</taxon>
        <taxon>Lysobacterales</taxon>
        <taxon>Lysobacteraceae</taxon>
        <taxon>Xylella</taxon>
    </lineage>
</organism>
<name>A0AAW6HQ26_XYLFS</name>
<dbReference type="EMBL" id="JAJKGN010000001">
    <property type="protein sequence ID" value="MDC6407213.1"/>
    <property type="molecule type" value="Genomic_DNA"/>
</dbReference>
<dbReference type="GO" id="GO:0000976">
    <property type="term" value="F:transcription cis-regulatory region binding"/>
    <property type="evidence" value="ECO:0007669"/>
    <property type="project" value="TreeGrafter"/>
</dbReference>
<proteinExistence type="inferred from homology"/>
<protein>
    <submittedName>
        <fullName evidence="6">H-NS histone family protein</fullName>
    </submittedName>
</protein>
<evidence type="ECO:0000313" key="7">
    <source>
        <dbReference type="Proteomes" id="UP001220702"/>
    </source>
</evidence>
<keyword evidence="4" id="KW-0238">DNA-binding</keyword>
<dbReference type="Proteomes" id="UP001220702">
    <property type="component" value="Unassembled WGS sequence"/>
</dbReference>
<dbReference type="Gene3D" id="4.10.430.10">
    <property type="entry name" value="Histone-like protein H-NS, C-terminal domain"/>
    <property type="match status" value="1"/>
</dbReference>
<dbReference type="PANTHER" id="PTHR38097:SF2">
    <property type="entry name" value="DNA-BINDING PROTEIN STPA"/>
    <property type="match status" value="1"/>
</dbReference>
<evidence type="ECO:0000256" key="4">
    <source>
        <dbReference type="ARBA" id="ARBA00023125"/>
    </source>
</evidence>
<reference evidence="6" key="1">
    <citation type="submission" date="2021-11" db="EMBL/GenBank/DDBJ databases">
        <authorList>
            <person name="Denance N."/>
            <person name="Briand M."/>
            <person name="Dupas E."/>
            <person name="Durand K."/>
            <person name="Legendre B."/>
            <person name="Cunty A."/>
            <person name="Donnadieu C."/>
            <person name="Lopez Roques C."/>
            <person name="Cesbron S."/>
            <person name="Jacques M.A."/>
        </authorList>
    </citation>
    <scope>NUCLEOTIDE SEQUENCE</scope>
    <source>
        <strain evidence="6">CFBP8070</strain>
    </source>
</reference>
<dbReference type="GO" id="GO:0003681">
    <property type="term" value="F:bent DNA binding"/>
    <property type="evidence" value="ECO:0007669"/>
    <property type="project" value="TreeGrafter"/>
</dbReference>
<gene>
    <name evidence="6" type="ORF">LOK82_00370</name>
</gene>
<evidence type="ECO:0000259" key="5">
    <source>
        <dbReference type="SMART" id="SM00528"/>
    </source>
</evidence>
<dbReference type="GO" id="GO:0005829">
    <property type="term" value="C:cytosol"/>
    <property type="evidence" value="ECO:0007669"/>
    <property type="project" value="TreeGrafter"/>
</dbReference>
<feature type="domain" description="DNA-binding protein H-NS-like C-terminal" evidence="5">
    <location>
        <begin position="75"/>
        <end position="122"/>
    </location>
</feature>
<comment type="subcellular location">
    <subcellularLocation>
        <location evidence="1">Cytoplasm</location>
        <location evidence="1">Nucleoid</location>
    </subcellularLocation>
</comment>
<dbReference type="SMART" id="SM00528">
    <property type="entry name" value="HNS"/>
    <property type="match status" value="1"/>
</dbReference>
<dbReference type="GO" id="GO:0003680">
    <property type="term" value="F:minor groove of adenine-thymine-rich DNA binding"/>
    <property type="evidence" value="ECO:0007669"/>
    <property type="project" value="TreeGrafter"/>
</dbReference>
<dbReference type="InterPro" id="IPR027444">
    <property type="entry name" value="H-NS_C_dom"/>
</dbReference>
<evidence type="ECO:0000256" key="3">
    <source>
        <dbReference type="ARBA" id="ARBA00022490"/>
    </source>
</evidence>
<comment type="similarity">
    <text evidence="2">Belongs to the histone-like protein H-NS family.</text>
</comment>
<evidence type="ECO:0000313" key="6">
    <source>
        <dbReference type="EMBL" id="MDC6407213.1"/>
    </source>
</evidence>
<dbReference type="Pfam" id="PF00816">
    <property type="entry name" value="Histone_HNS"/>
    <property type="match status" value="1"/>
</dbReference>
<dbReference type="GO" id="GO:0001217">
    <property type="term" value="F:DNA-binding transcription repressor activity"/>
    <property type="evidence" value="ECO:0007669"/>
    <property type="project" value="TreeGrafter"/>
</dbReference>
<dbReference type="SUPFAM" id="SSF81273">
    <property type="entry name" value="H-NS histone-like proteins"/>
    <property type="match status" value="1"/>
</dbReference>
<evidence type="ECO:0000256" key="2">
    <source>
        <dbReference type="ARBA" id="ARBA00010610"/>
    </source>
</evidence>
<comment type="caution">
    <text evidence="6">The sequence shown here is derived from an EMBL/GenBank/DDBJ whole genome shotgun (WGS) entry which is preliminary data.</text>
</comment>
<reference evidence="6" key="2">
    <citation type="journal article" date="2023" name="Commun. Biol.">
        <title>Suspicions of two bridgehead invasions of Xylella fastidiosa subsp. multiplex in France.</title>
        <authorList>
            <person name="Dupas E."/>
            <person name="Durand K."/>
            <person name="Rieux A."/>
            <person name="Briand M."/>
            <person name="Pruvost O."/>
            <person name="Cunty A."/>
            <person name="Denance N."/>
            <person name="Donnadieu C."/>
            <person name="Legendre B."/>
            <person name="Lopez-Roques C."/>
            <person name="Cesbron S."/>
            <person name="Ravigne V."/>
            <person name="Jacques M.A."/>
        </authorList>
    </citation>
    <scope>NUCLEOTIDE SEQUENCE</scope>
    <source>
        <strain evidence="6">CFBP8070</strain>
    </source>
</reference>
<evidence type="ECO:0000256" key="1">
    <source>
        <dbReference type="ARBA" id="ARBA00004453"/>
    </source>
</evidence>
<dbReference type="GO" id="GO:0032993">
    <property type="term" value="C:protein-DNA complex"/>
    <property type="evidence" value="ECO:0007669"/>
    <property type="project" value="TreeGrafter"/>
</dbReference>
<dbReference type="AlphaFoldDB" id="A0AAW6HQ26"/>
<keyword evidence="3" id="KW-0963">Cytoplasm</keyword>
<accession>A0AAW6HQ26</accession>